<dbReference type="PANTHER" id="PTHR30582:SF4">
    <property type="entry name" value="L,D-TRANSPEPTIDASE YQJB-RELATED"/>
    <property type="match status" value="1"/>
</dbReference>
<comment type="similarity">
    <text evidence="2">Belongs to the YkuD family.</text>
</comment>
<dbReference type="InterPro" id="IPR038063">
    <property type="entry name" value="Transpep_catalytic_dom"/>
</dbReference>
<dbReference type="FunFam" id="2.40.440.10:FF:000003">
    <property type="entry name" value="L,D-transpeptidase YciB"/>
    <property type="match status" value="1"/>
</dbReference>
<comment type="pathway">
    <text evidence="1 9">Cell wall biogenesis; peptidoglycan biosynthesis.</text>
</comment>
<evidence type="ECO:0000256" key="9">
    <source>
        <dbReference type="PROSITE-ProRule" id="PRU01373"/>
    </source>
</evidence>
<reference evidence="11 12" key="1">
    <citation type="journal article" date="2005" name="Int. J. Syst. Evol. Microbiol.">
        <title>Halobacillus yeomjeoni sp. nov., isolated from a marine solar saltern in Korea.</title>
        <authorList>
            <person name="Yoon J.H."/>
            <person name="Kang S.J."/>
            <person name="Lee C.H."/>
            <person name="Oh H.W."/>
            <person name="Oh T.K."/>
        </authorList>
    </citation>
    <scope>NUCLEOTIDE SEQUENCE [LARGE SCALE GENOMIC DNA]</scope>
    <source>
        <strain evidence="11 12">KCTC 3957</strain>
    </source>
</reference>
<dbReference type="Gene3D" id="2.40.440.10">
    <property type="entry name" value="L,D-transpeptidase catalytic domain-like"/>
    <property type="match status" value="1"/>
</dbReference>
<dbReference type="SUPFAM" id="SSF141523">
    <property type="entry name" value="L,D-transpeptidase catalytic domain-like"/>
    <property type="match status" value="1"/>
</dbReference>
<dbReference type="PROSITE" id="PS52029">
    <property type="entry name" value="LD_TPASE"/>
    <property type="match status" value="1"/>
</dbReference>
<keyword evidence="3" id="KW-0808">Transferase</keyword>
<dbReference type="GO" id="GO:0018104">
    <property type="term" value="P:peptidoglycan-protein cross-linking"/>
    <property type="evidence" value="ECO:0007669"/>
    <property type="project" value="TreeGrafter"/>
</dbReference>
<dbReference type="GO" id="GO:0008360">
    <property type="term" value="P:regulation of cell shape"/>
    <property type="evidence" value="ECO:0007669"/>
    <property type="project" value="UniProtKB-UniRule"/>
</dbReference>
<dbReference type="InterPro" id="IPR050979">
    <property type="entry name" value="LD-transpeptidase"/>
</dbReference>
<keyword evidence="7 9" id="KW-0961">Cell wall biogenesis/degradation</keyword>
<organism evidence="11 12">
    <name type="scientific">Halobacillus yeomjeoni</name>
    <dbReference type="NCBI Taxonomy" id="311194"/>
    <lineage>
        <taxon>Bacteria</taxon>
        <taxon>Bacillati</taxon>
        <taxon>Bacillota</taxon>
        <taxon>Bacilli</taxon>
        <taxon>Bacillales</taxon>
        <taxon>Bacillaceae</taxon>
        <taxon>Halobacillus</taxon>
    </lineage>
</organism>
<dbReference type="GO" id="GO:0071555">
    <property type="term" value="P:cell wall organization"/>
    <property type="evidence" value="ECO:0007669"/>
    <property type="project" value="UniProtKB-UniRule"/>
</dbReference>
<keyword evidence="12" id="KW-1185">Reference proteome</keyword>
<dbReference type="Pfam" id="PF03734">
    <property type="entry name" value="YkuD"/>
    <property type="match status" value="1"/>
</dbReference>
<evidence type="ECO:0000256" key="6">
    <source>
        <dbReference type="ARBA" id="ARBA00022984"/>
    </source>
</evidence>
<feature type="domain" description="L,D-TPase catalytic" evidence="10">
    <location>
        <begin position="20"/>
        <end position="144"/>
    </location>
</feature>
<evidence type="ECO:0000256" key="4">
    <source>
        <dbReference type="ARBA" id="ARBA00022801"/>
    </source>
</evidence>
<dbReference type="GO" id="GO:0005576">
    <property type="term" value="C:extracellular region"/>
    <property type="evidence" value="ECO:0007669"/>
    <property type="project" value="TreeGrafter"/>
</dbReference>
<evidence type="ECO:0000256" key="2">
    <source>
        <dbReference type="ARBA" id="ARBA00005992"/>
    </source>
</evidence>
<accession>A0A931MUR2</accession>
<protein>
    <submittedName>
        <fullName evidence="11">L,D-transpeptidase</fullName>
    </submittedName>
</protein>
<evidence type="ECO:0000256" key="7">
    <source>
        <dbReference type="ARBA" id="ARBA00023316"/>
    </source>
</evidence>
<keyword evidence="5 9" id="KW-0133">Cell shape</keyword>
<evidence type="ECO:0000256" key="1">
    <source>
        <dbReference type="ARBA" id="ARBA00004752"/>
    </source>
</evidence>
<dbReference type="Proteomes" id="UP000614490">
    <property type="component" value="Unassembled WGS sequence"/>
</dbReference>
<dbReference type="GO" id="GO:0071972">
    <property type="term" value="F:peptidoglycan L,D-transpeptidase activity"/>
    <property type="evidence" value="ECO:0007669"/>
    <property type="project" value="TreeGrafter"/>
</dbReference>
<evidence type="ECO:0000256" key="3">
    <source>
        <dbReference type="ARBA" id="ARBA00022679"/>
    </source>
</evidence>
<dbReference type="InterPro" id="IPR005490">
    <property type="entry name" value="LD_TPept_cat_dom"/>
</dbReference>
<gene>
    <name evidence="11" type="ORF">H0267_06170</name>
</gene>
<dbReference type="CDD" id="cd16913">
    <property type="entry name" value="YkuD_like"/>
    <property type="match status" value="1"/>
</dbReference>
<keyword evidence="6 9" id="KW-0573">Peptidoglycan synthesis</keyword>
<keyword evidence="4" id="KW-0378">Hydrolase</keyword>
<feature type="active site" description="Nucleophile" evidence="9">
    <location>
        <position position="120"/>
    </location>
</feature>
<sequence>MKVFALIFVLFLPPYVSGDSVIIVNKSSHELVLYQHGIQQFSAPAAVGKTEELTPEGRFQILVKAKDPYYRKKDIPGGDSRNPLGSRWIGFDARGTDGRIYGIHGTNQPESIGKSVSAGCIRLKNEDAQELFDLIPMGADVFIVSDSLTMEETYEKWEKQRLHKFLNSAP</sequence>
<dbReference type="RefSeq" id="WP_197316388.1">
    <property type="nucleotide sequence ID" value="NZ_JADZSC010000001.1"/>
</dbReference>
<comment type="pathway">
    <text evidence="8">Glycan biosynthesis.</text>
</comment>
<dbReference type="PANTHER" id="PTHR30582">
    <property type="entry name" value="L,D-TRANSPEPTIDASE"/>
    <property type="match status" value="1"/>
</dbReference>
<proteinExistence type="inferred from homology"/>
<evidence type="ECO:0000256" key="8">
    <source>
        <dbReference type="ARBA" id="ARBA00060592"/>
    </source>
</evidence>
<dbReference type="AlphaFoldDB" id="A0A931MUR2"/>
<evidence type="ECO:0000313" key="11">
    <source>
        <dbReference type="EMBL" id="MBH0229800.1"/>
    </source>
</evidence>
<evidence type="ECO:0000259" key="10">
    <source>
        <dbReference type="PROSITE" id="PS52029"/>
    </source>
</evidence>
<feature type="active site" description="Proton donor/acceptor" evidence="9">
    <location>
        <position position="104"/>
    </location>
</feature>
<name>A0A931MUR2_9BACI</name>
<evidence type="ECO:0000256" key="5">
    <source>
        <dbReference type="ARBA" id="ARBA00022960"/>
    </source>
</evidence>
<dbReference type="GO" id="GO:0016740">
    <property type="term" value="F:transferase activity"/>
    <property type="evidence" value="ECO:0007669"/>
    <property type="project" value="UniProtKB-KW"/>
</dbReference>
<dbReference type="EMBL" id="JADZSC010000001">
    <property type="protein sequence ID" value="MBH0229800.1"/>
    <property type="molecule type" value="Genomic_DNA"/>
</dbReference>
<evidence type="ECO:0000313" key="12">
    <source>
        <dbReference type="Proteomes" id="UP000614490"/>
    </source>
</evidence>
<comment type="caution">
    <text evidence="11">The sequence shown here is derived from an EMBL/GenBank/DDBJ whole genome shotgun (WGS) entry which is preliminary data.</text>
</comment>